<keyword evidence="3" id="KW-1185">Reference proteome</keyword>
<gene>
    <name evidence="2" type="ORF">ACFOY2_15885</name>
</gene>
<proteinExistence type="predicted"/>
<dbReference type="InterPro" id="IPR010427">
    <property type="entry name" value="DUF1023"/>
</dbReference>
<dbReference type="EMBL" id="JBHSBI010000007">
    <property type="protein sequence ID" value="MFC4008712.1"/>
    <property type="molecule type" value="Genomic_DNA"/>
</dbReference>
<comment type="caution">
    <text evidence="2">The sequence shown here is derived from an EMBL/GenBank/DDBJ whole genome shotgun (WGS) entry which is preliminary data.</text>
</comment>
<accession>A0ABV8G8P4</accession>
<evidence type="ECO:0000313" key="3">
    <source>
        <dbReference type="Proteomes" id="UP001595851"/>
    </source>
</evidence>
<dbReference type="Pfam" id="PF06259">
    <property type="entry name" value="Abhydrolase_8"/>
    <property type="match status" value="1"/>
</dbReference>
<evidence type="ECO:0000259" key="1">
    <source>
        <dbReference type="Pfam" id="PF06259"/>
    </source>
</evidence>
<dbReference type="GO" id="GO:0016787">
    <property type="term" value="F:hydrolase activity"/>
    <property type="evidence" value="ECO:0007669"/>
    <property type="project" value="UniProtKB-KW"/>
</dbReference>
<feature type="domain" description="DUF1023" evidence="1">
    <location>
        <begin position="26"/>
        <end position="186"/>
    </location>
</feature>
<dbReference type="RefSeq" id="WP_379528780.1">
    <property type="nucleotide sequence ID" value="NZ_JBHSBI010000007.1"/>
</dbReference>
<sequence length="241" mass="24935">MVRNLALAAILTLGAFLALPGRPAERLVKVYGDLATADRVAVVVPGADTTRETFDVGTERPGGAARALLAEAARLAPRERLAVVAWLGYDAPPTVSLAVLTDAAAVSGAAELRRMVTELRGRTPAPVSLLCHSYGSVVCAKALPGLRITDMAVFGSPGLAGARIPPQVRVWTGLADNDWIRFVPKIRLGPLGFGADAMDGAYAAHVFETGSGGHSGYFTPGSPSLRNLALIALGRGGEVTS</sequence>
<dbReference type="Proteomes" id="UP001595851">
    <property type="component" value="Unassembled WGS sequence"/>
</dbReference>
<protein>
    <submittedName>
        <fullName evidence="2">Alpha/beta hydrolase</fullName>
    </submittedName>
</protein>
<name>A0ABV8G8P4_9ACTN</name>
<keyword evidence="2" id="KW-0378">Hydrolase</keyword>
<reference evidence="3" key="1">
    <citation type="journal article" date="2019" name="Int. J. Syst. Evol. Microbiol.">
        <title>The Global Catalogue of Microorganisms (GCM) 10K type strain sequencing project: providing services to taxonomists for standard genome sequencing and annotation.</title>
        <authorList>
            <consortium name="The Broad Institute Genomics Platform"/>
            <consortium name="The Broad Institute Genome Sequencing Center for Infectious Disease"/>
            <person name="Wu L."/>
            <person name="Ma J."/>
        </authorList>
    </citation>
    <scope>NUCLEOTIDE SEQUENCE [LARGE SCALE GENOMIC DNA]</scope>
    <source>
        <strain evidence="3">TBRC 1276</strain>
    </source>
</reference>
<organism evidence="2 3">
    <name type="scientific">Nonomuraea purpurea</name>
    <dbReference type="NCBI Taxonomy" id="1849276"/>
    <lineage>
        <taxon>Bacteria</taxon>
        <taxon>Bacillati</taxon>
        <taxon>Actinomycetota</taxon>
        <taxon>Actinomycetes</taxon>
        <taxon>Streptosporangiales</taxon>
        <taxon>Streptosporangiaceae</taxon>
        <taxon>Nonomuraea</taxon>
    </lineage>
</organism>
<evidence type="ECO:0000313" key="2">
    <source>
        <dbReference type="EMBL" id="MFC4008712.1"/>
    </source>
</evidence>